<keyword evidence="1" id="KW-0732">Signal</keyword>
<accession>A0A2H0UIC2</accession>
<dbReference type="EMBL" id="PFBG01000005">
    <property type="protein sequence ID" value="PIR86151.1"/>
    <property type="molecule type" value="Genomic_DNA"/>
</dbReference>
<dbReference type="AlphaFoldDB" id="A0A2H0UIC2"/>
<comment type="caution">
    <text evidence="2">The sequence shown here is derived from an EMBL/GenBank/DDBJ whole genome shotgun (WGS) entry which is preliminary data.</text>
</comment>
<dbReference type="InterPro" id="IPR036365">
    <property type="entry name" value="PGBD-like_sf"/>
</dbReference>
<evidence type="ECO:0000256" key="1">
    <source>
        <dbReference type="SAM" id="SignalP"/>
    </source>
</evidence>
<feature type="chain" id="PRO_5013850075" description="Peptidoglycan binding-like domain-containing protein" evidence="1">
    <location>
        <begin position="32"/>
        <end position="155"/>
    </location>
</feature>
<proteinExistence type="predicted"/>
<dbReference type="Gene3D" id="1.10.101.10">
    <property type="entry name" value="PGBD-like superfamily/PGBD"/>
    <property type="match status" value="1"/>
</dbReference>
<evidence type="ECO:0000313" key="2">
    <source>
        <dbReference type="EMBL" id="PIR86151.1"/>
    </source>
</evidence>
<protein>
    <recommendedName>
        <fullName evidence="4">Peptidoglycan binding-like domain-containing protein</fullName>
    </recommendedName>
</protein>
<feature type="non-terminal residue" evidence="2">
    <location>
        <position position="155"/>
    </location>
</feature>
<dbReference type="InterPro" id="IPR036366">
    <property type="entry name" value="PGBDSf"/>
</dbReference>
<dbReference type="Proteomes" id="UP000229612">
    <property type="component" value="Unassembled WGS sequence"/>
</dbReference>
<name>A0A2H0UIC2_9BACT</name>
<dbReference type="SUPFAM" id="SSF47090">
    <property type="entry name" value="PGBD-like"/>
    <property type="match status" value="1"/>
</dbReference>
<feature type="signal peptide" evidence="1">
    <location>
        <begin position="1"/>
        <end position="31"/>
    </location>
</feature>
<gene>
    <name evidence="2" type="ORF">COU14_00355</name>
</gene>
<reference evidence="3" key="1">
    <citation type="submission" date="2017-09" db="EMBL/GenBank/DDBJ databases">
        <title>Depth-based differentiation of microbial function through sediment-hosted aquifers and enrichment of novel symbionts in the deep terrestrial subsurface.</title>
        <authorList>
            <person name="Probst A.J."/>
            <person name="Ladd B."/>
            <person name="Jarett J.K."/>
            <person name="Geller-Mcgrath D.E."/>
            <person name="Sieber C.M.K."/>
            <person name="Emerson J.B."/>
            <person name="Anantharaman K."/>
            <person name="Thomas B.C."/>
            <person name="Malmstrom R."/>
            <person name="Stieglmeier M."/>
            <person name="Klingl A."/>
            <person name="Woyke T."/>
            <person name="Ryan C.M."/>
            <person name="Banfield J.F."/>
        </authorList>
    </citation>
    <scope>NUCLEOTIDE SEQUENCE [LARGE SCALE GENOMIC DNA]</scope>
</reference>
<organism evidence="2 3">
    <name type="scientific">Candidatus Kaiserbacteria bacterium CG10_big_fil_rev_8_21_14_0_10_44_10</name>
    <dbReference type="NCBI Taxonomy" id="1974606"/>
    <lineage>
        <taxon>Bacteria</taxon>
        <taxon>Candidatus Kaiseribacteriota</taxon>
    </lineage>
</organism>
<evidence type="ECO:0008006" key="4">
    <source>
        <dbReference type="Google" id="ProtNLM"/>
    </source>
</evidence>
<evidence type="ECO:0000313" key="3">
    <source>
        <dbReference type="Proteomes" id="UP000229612"/>
    </source>
</evidence>
<sequence length="155" mass="15698">MTTTNNIAAKAAVAFVAVAMAFSLVAPAAQAQDVSSMSLEQLIALVNSLQTQLSGSASATGTCSTTFTRSLSTGSTGVDVMNLQKFLNMDPDTVVALSGAGSPGMETSYYGSLTATAVSKFQTKYSADILVPVGLTSPTGYFGPSTMAKANALCS</sequence>